<dbReference type="GO" id="GO:0004418">
    <property type="term" value="F:hydroxymethylbilane synthase activity"/>
    <property type="evidence" value="ECO:0007669"/>
    <property type="project" value="UniProtKB-EC"/>
</dbReference>
<evidence type="ECO:0000313" key="8">
    <source>
        <dbReference type="EMBL" id="SVD09754.1"/>
    </source>
</evidence>
<sequence>SSLEELAQGSSIGTASLRRKSQLLSYRPDLNVLPIRGNVDTRLQKVKEGIIDATLLAYAGLKRLGKDREIKQLIDTKVILPAVGQGALAATCRGDDAYANTVLALLSEPTTTAAIVAERAMLAVLDGSCHTPIGGLAQPDGQGHLELRGLVALPDGAKTAEVTMTAPITKAEDLGKSVGENLLIKAGPDILNFLEEGKPIFVRPHPEAE</sequence>
<keyword evidence="5" id="KW-0627">Porphyrin biosynthesis</keyword>
<dbReference type="AlphaFoldDB" id="A0A382SIM3"/>
<evidence type="ECO:0000256" key="1">
    <source>
        <dbReference type="ARBA" id="ARBA00001916"/>
    </source>
</evidence>
<dbReference type="PRINTS" id="PR00151">
    <property type="entry name" value="PORPHBDMNASE"/>
</dbReference>
<name>A0A382SIM3_9ZZZZ</name>
<keyword evidence="4" id="KW-0808">Transferase</keyword>
<dbReference type="InterPro" id="IPR022417">
    <property type="entry name" value="Porphobilin_deaminase_N"/>
</dbReference>
<dbReference type="NCBIfam" id="TIGR00212">
    <property type="entry name" value="hemC"/>
    <property type="match status" value="1"/>
</dbReference>
<dbReference type="Gene3D" id="3.40.190.10">
    <property type="entry name" value="Periplasmic binding protein-like II"/>
    <property type="match status" value="2"/>
</dbReference>
<dbReference type="EMBL" id="UINC01129396">
    <property type="protein sequence ID" value="SVD09754.1"/>
    <property type="molecule type" value="Genomic_DNA"/>
</dbReference>
<evidence type="ECO:0000259" key="6">
    <source>
        <dbReference type="Pfam" id="PF01379"/>
    </source>
</evidence>
<dbReference type="PROSITE" id="PS00533">
    <property type="entry name" value="PORPHOBILINOGEN_DEAM"/>
    <property type="match status" value="1"/>
</dbReference>
<organism evidence="8">
    <name type="scientific">marine metagenome</name>
    <dbReference type="NCBI Taxonomy" id="408172"/>
    <lineage>
        <taxon>unclassified sequences</taxon>
        <taxon>metagenomes</taxon>
        <taxon>ecological metagenomes</taxon>
    </lineage>
</organism>
<dbReference type="InterPro" id="IPR022418">
    <property type="entry name" value="Porphobilinogen_deaminase_C"/>
</dbReference>
<evidence type="ECO:0000256" key="2">
    <source>
        <dbReference type="ARBA" id="ARBA00005638"/>
    </source>
</evidence>
<dbReference type="FunFam" id="3.40.190.10:FF:000005">
    <property type="entry name" value="Porphobilinogen deaminase"/>
    <property type="match status" value="1"/>
</dbReference>
<feature type="non-terminal residue" evidence="8">
    <location>
        <position position="1"/>
    </location>
</feature>
<dbReference type="GO" id="GO:0005737">
    <property type="term" value="C:cytoplasm"/>
    <property type="evidence" value="ECO:0007669"/>
    <property type="project" value="TreeGrafter"/>
</dbReference>
<dbReference type="PANTHER" id="PTHR11557:SF0">
    <property type="entry name" value="PORPHOBILINOGEN DEAMINASE"/>
    <property type="match status" value="1"/>
</dbReference>
<evidence type="ECO:0000256" key="5">
    <source>
        <dbReference type="ARBA" id="ARBA00023244"/>
    </source>
</evidence>
<evidence type="ECO:0000259" key="7">
    <source>
        <dbReference type="Pfam" id="PF03900"/>
    </source>
</evidence>
<dbReference type="Pfam" id="PF03900">
    <property type="entry name" value="Porphobil_deamC"/>
    <property type="match status" value="1"/>
</dbReference>
<dbReference type="PANTHER" id="PTHR11557">
    <property type="entry name" value="PORPHOBILINOGEN DEAMINASE"/>
    <property type="match status" value="1"/>
</dbReference>
<dbReference type="InterPro" id="IPR036803">
    <property type="entry name" value="Porphobilinogen_deaminase_C_sf"/>
</dbReference>
<evidence type="ECO:0000256" key="3">
    <source>
        <dbReference type="ARBA" id="ARBA00012655"/>
    </source>
</evidence>
<dbReference type="InterPro" id="IPR000860">
    <property type="entry name" value="HemC"/>
</dbReference>
<dbReference type="Gene3D" id="3.30.160.40">
    <property type="entry name" value="Porphobilinogen deaminase, C-terminal domain"/>
    <property type="match status" value="1"/>
</dbReference>
<accession>A0A382SIM3</accession>
<dbReference type="EC" id="2.5.1.61" evidence="3"/>
<dbReference type="GO" id="GO:0006783">
    <property type="term" value="P:heme biosynthetic process"/>
    <property type="evidence" value="ECO:0007669"/>
    <property type="project" value="TreeGrafter"/>
</dbReference>
<comment type="similarity">
    <text evidence="2">Belongs to the HMBS family.</text>
</comment>
<evidence type="ECO:0000256" key="4">
    <source>
        <dbReference type="ARBA" id="ARBA00022679"/>
    </source>
</evidence>
<comment type="cofactor">
    <cofactor evidence="1">
        <name>dipyrromethane</name>
        <dbReference type="ChEBI" id="CHEBI:60342"/>
    </cofactor>
</comment>
<gene>
    <name evidence="8" type="ORF">METZ01_LOCUS362608</name>
</gene>
<dbReference type="SUPFAM" id="SSF54782">
    <property type="entry name" value="Porphobilinogen deaminase (hydroxymethylbilane synthase), C-terminal domain"/>
    <property type="match status" value="1"/>
</dbReference>
<dbReference type="Pfam" id="PF01379">
    <property type="entry name" value="Porphobil_deam"/>
    <property type="match status" value="1"/>
</dbReference>
<dbReference type="SUPFAM" id="SSF53850">
    <property type="entry name" value="Periplasmic binding protein-like II"/>
    <property type="match status" value="1"/>
</dbReference>
<feature type="domain" description="Porphobilinogen deaminase N-terminal" evidence="6">
    <location>
        <begin position="2"/>
        <end position="98"/>
    </location>
</feature>
<feature type="domain" description="Porphobilinogen deaminase C-terminal" evidence="7">
    <location>
        <begin position="114"/>
        <end position="183"/>
    </location>
</feature>
<proteinExistence type="inferred from homology"/>
<dbReference type="InterPro" id="IPR022419">
    <property type="entry name" value="Porphobilin_deaminase_cofac_BS"/>
</dbReference>
<reference evidence="8" key="1">
    <citation type="submission" date="2018-05" db="EMBL/GenBank/DDBJ databases">
        <authorList>
            <person name="Lanie J.A."/>
            <person name="Ng W.-L."/>
            <person name="Kazmierczak K.M."/>
            <person name="Andrzejewski T.M."/>
            <person name="Davidsen T.M."/>
            <person name="Wayne K.J."/>
            <person name="Tettelin H."/>
            <person name="Glass J.I."/>
            <person name="Rusch D."/>
            <person name="Podicherti R."/>
            <person name="Tsui H.-C.T."/>
            <person name="Winkler M.E."/>
        </authorList>
    </citation>
    <scope>NUCLEOTIDE SEQUENCE</scope>
</reference>
<protein>
    <recommendedName>
        <fullName evidence="3">hydroxymethylbilane synthase</fullName>
        <ecNumber evidence="3">2.5.1.61</ecNumber>
    </recommendedName>
</protein>